<evidence type="ECO:0000313" key="11">
    <source>
        <dbReference type="Proteomes" id="UP000886808"/>
    </source>
</evidence>
<comment type="similarity">
    <text evidence="1">Belongs to the sigma-70 factor family.</text>
</comment>
<dbReference type="PIRSF" id="PIRSF002939">
    <property type="entry name" value="RNA_polymerase_sigma-H_factor"/>
    <property type="match status" value="1"/>
</dbReference>
<proteinExistence type="inferred from homology"/>
<dbReference type="GO" id="GO:0003677">
    <property type="term" value="F:DNA binding"/>
    <property type="evidence" value="ECO:0007669"/>
    <property type="project" value="UniProtKB-KW"/>
</dbReference>
<dbReference type="GO" id="GO:0016987">
    <property type="term" value="F:sigma factor activity"/>
    <property type="evidence" value="ECO:0007669"/>
    <property type="project" value="UniProtKB-KW"/>
</dbReference>
<dbReference type="InterPro" id="IPR016371">
    <property type="entry name" value="RNA_pol_sigma-H_factor"/>
</dbReference>
<dbReference type="InterPro" id="IPR036388">
    <property type="entry name" value="WH-like_DNA-bd_sf"/>
</dbReference>
<dbReference type="InterPro" id="IPR007627">
    <property type="entry name" value="RNA_pol_sigma70_r2"/>
</dbReference>
<reference evidence="10" key="2">
    <citation type="submission" date="2021-04" db="EMBL/GenBank/DDBJ databases">
        <authorList>
            <person name="Gilroy R."/>
        </authorList>
    </citation>
    <scope>NUCLEOTIDE SEQUENCE</scope>
    <source>
        <strain evidence="10">CHK193-4272</strain>
    </source>
</reference>
<dbReference type="Gene3D" id="1.10.1740.10">
    <property type="match status" value="1"/>
</dbReference>
<dbReference type="PANTHER" id="PTHR30385:SF1">
    <property type="entry name" value="RNA POLYMERASE SIGMA-H FACTOR"/>
    <property type="match status" value="1"/>
</dbReference>
<name>A0A9D1PIR3_9FIRM</name>
<dbReference type="SUPFAM" id="SSF88946">
    <property type="entry name" value="Sigma2 domain of RNA polymerase sigma factors"/>
    <property type="match status" value="1"/>
</dbReference>
<feature type="domain" description="RNA polymerase sigma-70 region 2" evidence="8">
    <location>
        <begin position="35"/>
        <end position="100"/>
    </location>
</feature>
<sequence length="203" mass="22515">MTNGIEQMNLEISKLNEMELCKAAKLGNSEAVELLVSHYSRLVKSCVRSHAFGIAESDDLTQEGMLGLWKAVLTFDESKGVPFEAYAHVCIERKIYSAVRAIYAQKHEPLNNAVSLEKPLFDSNAESGTSVVSDPEALVIYMEEQAERITKLKNLLSAFESHVLSLYLDGLSYDEIASKLGKPVKSVDNAIQRIRRKSASVSF</sequence>
<reference evidence="10" key="1">
    <citation type="journal article" date="2021" name="PeerJ">
        <title>Extensive microbial diversity within the chicken gut microbiome revealed by metagenomics and culture.</title>
        <authorList>
            <person name="Gilroy R."/>
            <person name="Ravi A."/>
            <person name="Getino M."/>
            <person name="Pursley I."/>
            <person name="Horton D.L."/>
            <person name="Alikhan N.F."/>
            <person name="Baker D."/>
            <person name="Gharbi K."/>
            <person name="Hall N."/>
            <person name="Watson M."/>
            <person name="Adriaenssens E.M."/>
            <person name="Foster-Nyarko E."/>
            <person name="Jarju S."/>
            <person name="Secka A."/>
            <person name="Antonio M."/>
            <person name="Oren A."/>
            <person name="Chaudhuri R.R."/>
            <person name="La Ragione R."/>
            <person name="Hildebrand F."/>
            <person name="Pallen M.J."/>
        </authorList>
    </citation>
    <scope>NUCLEOTIDE SEQUENCE</scope>
    <source>
        <strain evidence="10">CHK193-4272</strain>
    </source>
</reference>
<dbReference type="InterPro" id="IPR013325">
    <property type="entry name" value="RNA_pol_sigma_r2"/>
</dbReference>
<dbReference type="PANTHER" id="PTHR30385">
    <property type="entry name" value="SIGMA FACTOR F FLAGELLAR"/>
    <property type="match status" value="1"/>
</dbReference>
<dbReference type="Pfam" id="PF08281">
    <property type="entry name" value="Sigma70_r4_2"/>
    <property type="match status" value="1"/>
</dbReference>
<dbReference type="GO" id="GO:0006352">
    <property type="term" value="P:DNA-templated transcription initiation"/>
    <property type="evidence" value="ECO:0007669"/>
    <property type="project" value="InterPro"/>
</dbReference>
<evidence type="ECO:0000259" key="8">
    <source>
        <dbReference type="Pfam" id="PF04542"/>
    </source>
</evidence>
<dbReference type="Pfam" id="PF04542">
    <property type="entry name" value="Sigma70_r2"/>
    <property type="match status" value="1"/>
</dbReference>
<keyword evidence="6" id="KW-0804">Transcription</keyword>
<dbReference type="Proteomes" id="UP000886808">
    <property type="component" value="Unassembled WGS sequence"/>
</dbReference>
<dbReference type="EMBL" id="DXIE01000024">
    <property type="protein sequence ID" value="HIV61852.1"/>
    <property type="molecule type" value="Genomic_DNA"/>
</dbReference>
<comment type="function">
    <text evidence="7">Sigma factors are initiation factors that promote the attachment of RNA polymerase to specific initiation sites and are then released. Sigma-S contributes to the protection against external stress, thus playing a role in cellular fitness and survival.</text>
</comment>
<gene>
    <name evidence="10" type="ORF">H9746_03260</name>
</gene>
<dbReference type="Gene3D" id="1.10.10.10">
    <property type="entry name" value="Winged helix-like DNA-binding domain superfamily/Winged helix DNA-binding domain"/>
    <property type="match status" value="1"/>
</dbReference>
<evidence type="ECO:0000256" key="6">
    <source>
        <dbReference type="ARBA" id="ARBA00023163"/>
    </source>
</evidence>
<dbReference type="InterPro" id="IPR013249">
    <property type="entry name" value="RNA_pol_sigma70_r4_t2"/>
</dbReference>
<evidence type="ECO:0000256" key="2">
    <source>
        <dbReference type="ARBA" id="ARBA00021245"/>
    </source>
</evidence>
<feature type="domain" description="RNA polymerase sigma factor 70 region 4 type 2" evidence="9">
    <location>
        <begin position="149"/>
        <end position="197"/>
    </location>
</feature>
<protein>
    <recommendedName>
        <fullName evidence="2">RNA polymerase sigma factor SigS</fullName>
    </recommendedName>
</protein>
<comment type="caution">
    <text evidence="10">The sequence shown here is derived from an EMBL/GenBank/DDBJ whole genome shotgun (WGS) entry which is preliminary data.</text>
</comment>
<keyword evidence="5" id="KW-0238">DNA-binding</keyword>
<evidence type="ECO:0000256" key="5">
    <source>
        <dbReference type="ARBA" id="ARBA00023125"/>
    </source>
</evidence>
<evidence type="ECO:0000259" key="9">
    <source>
        <dbReference type="Pfam" id="PF08281"/>
    </source>
</evidence>
<dbReference type="SUPFAM" id="SSF46894">
    <property type="entry name" value="C-terminal effector domain of the bipartite response regulators"/>
    <property type="match status" value="1"/>
</dbReference>
<evidence type="ECO:0000313" key="10">
    <source>
        <dbReference type="EMBL" id="HIV61852.1"/>
    </source>
</evidence>
<keyword evidence="4" id="KW-0731">Sigma factor</keyword>
<dbReference type="NCBIfam" id="TIGR02937">
    <property type="entry name" value="sigma70-ECF"/>
    <property type="match status" value="1"/>
</dbReference>
<accession>A0A9D1PIR3</accession>
<dbReference type="InterPro" id="IPR016032">
    <property type="entry name" value="Sig_transdc_resp-reg_C-effctor"/>
</dbReference>
<evidence type="ECO:0000256" key="1">
    <source>
        <dbReference type="ARBA" id="ARBA00007788"/>
    </source>
</evidence>
<keyword evidence="3" id="KW-0805">Transcription regulation</keyword>
<dbReference type="InterPro" id="IPR014284">
    <property type="entry name" value="RNA_pol_sigma-70_dom"/>
</dbReference>
<evidence type="ECO:0000256" key="7">
    <source>
        <dbReference type="ARBA" id="ARBA00024701"/>
    </source>
</evidence>
<evidence type="ECO:0000256" key="4">
    <source>
        <dbReference type="ARBA" id="ARBA00023082"/>
    </source>
</evidence>
<dbReference type="AlphaFoldDB" id="A0A9D1PIR3"/>
<evidence type="ECO:0000256" key="3">
    <source>
        <dbReference type="ARBA" id="ARBA00023015"/>
    </source>
</evidence>
<organism evidence="10 11">
    <name type="scientific">Candidatus Butyricicoccus avistercoris</name>
    <dbReference type="NCBI Taxonomy" id="2838518"/>
    <lineage>
        <taxon>Bacteria</taxon>
        <taxon>Bacillati</taxon>
        <taxon>Bacillota</taxon>
        <taxon>Clostridia</taxon>
        <taxon>Eubacteriales</taxon>
        <taxon>Butyricicoccaceae</taxon>
        <taxon>Butyricicoccus</taxon>
    </lineage>
</organism>